<accession>A0A8H7MJZ4</accession>
<dbReference type="EMBL" id="RZGK01000009">
    <property type="protein sequence ID" value="KAF9696472.1"/>
    <property type="molecule type" value="Genomic_DNA"/>
</dbReference>
<reference evidence="1" key="1">
    <citation type="submission" date="2018-12" db="EMBL/GenBank/DDBJ databases">
        <authorList>
            <person name="Syme R.A."/>
            <person name="Farfan-Caceres L."/>
            <person name="Lichtenzveig J."/>
        </authorList>
    </citation>
    <scope>NUCLEOTIDE SEQUENCE</scope>
    <source>
        <strain evidence="1">Al4</strain>
    </source>
</reference>
<keyword evidence="2" id="KW-1185">Reference proteome</keyword>
<reference evidence="1" key="2">
    <citation type="submission" date="2020-09" db="EMBL/GenBank/DDBJ databases">
        <title>Reference genome assembly for Australian Ascochyta lentis isolate Al4.</title>
        <authorList>
            <person name="Lee R.C."/>
            <person name="Farfan-Caceres L.M."/>
            <person name="Debler J.W."/>
            <person name="Williams A.H."/>
            <person name="Henares B.M."/>
        </authorList>
    </citation>
    <scope>NUCLEOTIDE SEQUENCE</scope>
    <source>
        <strain evidence="1">Al4</strain>
    </source>
</reference>
<dbReference type="InterPro" id="IPR032675">
    <property type="entry name" value="LRR_dom_sf"/>
</dbReference>
<dbReference type="SUPFAM" id="SSF52047">
    <property type="entry name" value="RNI-like"/>
    <property type="match status" value="1"/>
</dbReference>
<sequence length="448" mass="50654">MLKRKLTALSFATSSDVSRNAGGFDVCSDATLPNLPVELIWQIAAHLVKPTLTHDFERLTVRKRKYDLCALRLVCRRLFETVHDVFLSAAFSALEVDLTLSHLEALVDIARDSRYSAAVKTLHFVMAEAWPDADDWDEAYDQEVLERNYIERGAGAILLRKALDGFSNLQAIKIQPTMWFPGNSRFVTSRWPHGEGSTTSLMSTIFAALSLSTARIKTLAFTRRHPFTDDLNGPTGCYIPHFSIPSSSMAAFQHLTTLDLVIALRPSKRFDLSMAVAFTVFLSTMKQLESLSIRFDSHVLSEIVTREFLIDCKFLKLRRFRLEVAWVWKTISGCCPLLEFVRNNKHVRHLEIAFMDLDEGGCTSFLETLRTECRDLEDVSLRYITEEMSAVLFNERKCISTRGVDGMAAWLSEAQRSISIANTDHDECPAARYENYPDDSEYDSSGSG</sequence>
<gene>
    <name evidence="1" type="ORF">EKO04_005192</name>
</gene>
<comment type="caution">
    <text evidence="1">The sequence shown here is derived from an EMBL/GenBank/DDBJ whole genome shotgun (WGS) entry which is preliminary data.</text>
</comment>
<dbReference type="AlphaFoldDB" id="A0A8H7MJZ4"/>
<evidence type="ECO:0000313" key="2">
    <source>
        <dbReference type="Proteomes" id="UP000651452"/>
    </source>
</evidence>
<name>A0A8H7MJZ4_9PLEO</name>
<dbReference type="Gene3D" id="3.80.10.10">
    <property type="entry name" value="Ribonuclease Inhibitor"/>
    <property type="match status" value="1"/>
</dbReference>
<dbReference type="Proteomes" id="UP000651452">
    <property type="component" value="Unassembled WGS sequence"/>
</dbReference>
<protein>
    <recommendedName>
        <fullName evidence="3">F-box domain-containing protein</fullName>
    </recommendedName>
</protein>
<evidence type="ECO:0000313" key="1">
    <source>
        <dbReference type="EMBL" id="KAF9696472.1"/>
    </source>
</evidence>
<proteinExistence type="predicted"/>
<evidence type="ECO:0008006" key="3">
    <source>
        <dbReference type="Google" id="ProtNLM"/>
    </source>
</evidence>
<dbReference type="OrthoDB" id="3786742at2759"/>
<organism evidence="1 2">
    <name type="scientific">Ascochyta lentis</name>
    <dbReference type="NCBI Taxonomy" id="205686"/>
    <lineage>
        <taxon>Eukaryota</taxon>
        <taxon>Fungi</taxon>
        <taxon>Dikarya</taxon>
        <taxon>Ascomycota</taxon>
        <taxon>Pezizomycotina</taxon>
        <taxon>Dothideomycetes</taxon>
        <taxon>Pleosporomycetidae</taxon>
        <taxon>Pleosporales</taxon>
        <taxon>Pleosporineae</taxon>
        <taxon>Didymellaceae</taxon>
        <taxon>Ascochyta</taxon>
    </lineage>
</organism>